<name>A0A6J6DHK1_9ZZZZ</name>
<dbReference type="Gene3D" id="3.20.20.70">
    <property type="entry name" value="Aldolase class I"/>
    <property type="match status" value="1"/>
</dbReference>
<dbReference type="InterPro" id="IPR011060">
    <property type="entry name" value="RibuloseP-bd_barrel"/>
</dbReference>
<feature type="domain" description="Orotidine 5'-phosphate decarboxylase" evidence="8">
    <location>
        <begin position="5"/>
        <end position="224"/>
    </location>
</feature>
<gene>
    <name evidence="9" type="ORF">UFOPK1689_00066</name>
</gene>
<dbReference type="InterPro" id="IPR001754">
    <property type="entry name" value="OMPdeCOase_dom"/>
</dbReference>
<dbReference type="UniPathway" id="UPA00070">
    <property type="reaction ID" value="UER00120"/>
</dbReference>
<evidence type="ECO:0000256" key="5">
    <source>
        <dbReference type="ARBA" id="ARBA00022975"/>
    </source>
</evidence>
<protein>
    <recommendedName>
        <fullName evidence="3">Orotidine 5'-phosphate decarboxylase</fullName>
        <ecNumber evidence="2">4.1.1.23</ecNumber>
    </recommendedName>
    <alternativeName>
        <fullName evidence="7">OMP decarboxylase</fullName>
    </alternativeName>
</protein>
<accession>A0A6J6DHK1</accession>
<proteinExistence type="predicted"/>
<dbReference type="GO" id="GO:0044205">
    <property type="term" value="P:'de novo' UMP biosynthetic process"/>
    <property type="evidence" value="ECO:0007669"/>
    <property type="project" value="UniProtKB-UniPathway"/>
</dbReference>
<evidence type="ECO:0000313" key="9">
    <source>
        <dbReference type="EMBL" id="CAB4561623.1"/>
    </source>
</evidence>
<keyword evidence="5" id="KW-0665">Pyrimidine biosynthesis</keyword>
<evidence type="ECO:0000256" key="2">
    <source>
        <dbReference type="ARBA" id="ARBA00012321"/>
    </source>
</evidence>
<evidence type="ECO:0000259" key="8">
    <source>
        <dbReference type="SMART" id="SM00934"/>
    </source>
</evidence>
<evidence type="ECO:0000256" key="4">
    <source>
        <dbReference type="ARBA" id="ARBA00022793"/>
    </source>
</evidence>
<dbReference type="InterPro" id="IPR018089">
    <property type="entry name" value="OMPdecase_AS"/>
</dbReference>
<keyword evidence="4" id="KW-0210">Decarboxylase</keyword>
<dbReference type="PROSITE" id="PS00156">
    <property type="entry name" value="OMPDECASE"/>
    <property type="match status" value="1"/>
</dbReference>
<dbReference type="EC" id="4.1.1.23" evidence="2"/>
<dbReference type="InterPro" id="IPR014732">
    <property type="entry name" value="OMPdecase"/>
</dbReference>
<dbReference type="GO" id="GO:0004590">
    <property type="term" value="F:orotidine-5'-phosphate decarboxylase activity"/>
    <property type="evidence" value="ECO:0007669"/>
    <property type="project" value="UniProtKB-EC"/>
</dbReference>
<organism evidence="9">
    <name type="scientific">freshwater metagenome</name>
    <dbReference type="NCBI Taxonomy" id="449393"/>
    <lineage>
        <taxon>unclassified sequences</taxon>
        <taxon>metagenomes</taxon>
        <taxon>ecological metagenomes</taxon>
    </lineage>
</organism>
<evidence type="ECO:0000256" key="3">
    <source>
        <dbReference type="ARBA" id="ARBA00021923"/>
    </source>
</evidence>
<dbReference type="AlphaFoldDB" id="A0A6J6DHK1"/>
<dbReference type="GO" id="GO:0006207">
    <property type="term" value="P:'de novo' pyrimidine nucleobase biosynthetic process"/>
    <property type="evidence" value="ECO:0007669"/>
    <property type="project" value="InterPro"/>
</dbReference>
<dbReference type="GO" id="GO:0005829">
    <property type="term" value="C:cytosol"/>
    <property type="evidence" value="ECO:0007669"/>
    <property type="project" value="TreeGrafter"/>
</dbReference>
<dbReference type="SUPFAM" id="SSF51366">
    <property type="entry name" value="Ribulose-phoshate binding barrel"/>
    <property type="match status" value="1"/>
</dbReference>
<dbReference type="NCBIfam" id="NF001273">
    <property type="entry name" value="PRK00230.1"/>
    <property type="match status" value="1"/>
</dbReference>
<dbReference type="EMBL" id="CAEZTN010000001">
    <property type="protein sequence ID" value="CAB4561623.1"/>
    <property type="molecule type" value="Genomic_DNA"/>
</dbReference>
<dbReference type="CDD" id="cd04725">
    <property type="entry name" value="OMP_decarboxylase_like"/>
    <property type="match status" value="1"/>
</dbReference>
<sequence length="235" mass="24525">MAKAPIVLAVDTSELKTAIAWVKATQDSISVYKLGLEFFLTFGSDGVRAIQDETDSDIFLDLKLHDIPHTVNGAATAISNLHPKYLTVHASGGAAMIKAAAEAVPNTLITGVTILTSLGDSDLELIGYRKPTLESAVALAKLATLSGSRAIVCSPLEITAIRKEIGADPVIITPGVRPKGSENTDDQVRVMTPADAISAGASLVVIGRPITQSWANGSSAMKERAAQIAAQVLIN</sequence>
<dbReference type="SMART" id="SM00934">
    <property type="entry name" value="OMPdecase"/>
    <property type="match status" value="1"/>
</dbReference>
<dbReference type="InterPro" id="IPR013785">
    <property type="entry name" value="Aldolase_TIM"/>
</dbReference>
<keyword evidence="6" id="KW-0456">Lyase</keyword>
<reference evidence="9" key="1">
    <citation type="submission" date="2020-05" db="EMBL/GenBank/DDBJ databases">
        <authorList>
            <person name="Chiriac C."/>
            <person name="Salcher M."/>
            <person name="Ghai R."/>
            <person name="Kavagutti S V."/>
        </authorList>
    </citation>
    <scope>NUCLEOTIDE SEQUENCE</scope>
</reference>
<dbReference type="Pfam" id="PF00215">
    <property type="entry name" value="OMPdecase"/>
    <property type="match status" value="1"/>
</dbReference>
<dbReference type="PANTHER" id="PTHR32119:SF2">
    <property type="entry name" value="OROTIDINE 5'-PHOSPHATE DECARBOXYLASE"/>
    <property type="match status" value="1"/>
</dbReference>
<evidence type="ECO:0000256" key="1">
    <source>
        <dbReference type="ARBA" id="ARBA00004861"/>
    </source>
</evidence>
<evidence type="ECO:0000256" key="7">
    <source>
        <dbReference type="ARBA" id="ARBA00033428"/>
    </source>
</evidence>
<comment type="pathway">
    <text evidence="1">Pyrimidine metabolism; UMP biosynthesis via de novo pathway; UMP from orotate: step 2/2.</text>
</comment>
<dbReference type="PANTHER" id="PTHR32119">
    <property type="entry name" value="OROTIDINE 5'-PHOSPHATE DECARBOXYLASE"/>
    <property type="match status" value="1"/>
</dbReference>
<evidence type="ECO:0000256" key="6">
    <source>
        <dbReference type="ARBA" id="ARBA00023239"/>
    </source>
</evidence>
<dbReference type="NCBIfam" id="TIGR01740">
    <property type="entry name" value="pyrF"/>
    <property type="match status" value="1"/>
</dbReference>